<organism evidence="2 3">
    <name type="scientific">Cuscuta epithymum</name>
    <dbReference type="NCBI Taxonomy" id="186058"/>
    <lineage>
        <taxon>Eukaryota</taxon>
        <taxon>Viridiplantae</taxon>
        <taxon>Streptophyta</taxon>
        <taxon>Embryophyta</taxon>
        <taxon>Tracheophyta</taxon>
        <taxon>Spermatophyta</taxon>
        <taxon>Magnoliopsida</taxon>
        <taxon>eudicotyledons</taxon>
        <taxon>Gunneridae</taxon>
        <taxon>Pentapetalae</taxon>
        <taxon>asterids</taxon>
        <taxon>lamiids</taxon>
        <taxon>Solanales</taxon>
        <taxon>Convolvulaceae</taxon>
        <taxon>Cuscuteae</taxon>
        <taxon>Cuscuta</taxon>
        <taxon>Cuscuta subgen. Cuscuta</taxon>
    </lineage>
</organism>
<protein>
    <submittedName>
        <fullName evidence="2">Uncharacterized protein</fullName>
    </submittedName>
</protein>
<comment type="similarity">
    <text evidence="1">Belongs to the UDP-glycosyltransferase family.</text>
</comment>
<name>A0AAV0DZE6_9ASTE</name>
<dbReference type="Proteomes" id="UP001152523">
    <property type="component" value="Unassembled WGS sequence"/>
</dbReference>
<sequence>MLCGSFFAEQPTNCRMACTDLGIGMEIDRDVKREKGKGLVRELIEGGKGREMRKKVMEWNKMAEDAAVFQTVHLRRRAMEMLVKEPKDREGWERIGKRKETDVLKNID</sequence>
<dbReference type="Gene3D" id="3.40.50.2000">
    <property type="entry name" value="Glycogen Phosphorylase B"/>
    <property type="match status" value="1"/>
</dbReference>
<dbReference type="EMBL" id="CAMAPF010000204">
    <property type="protein sequence ID" value="CAH9113141.1"/>
    <property type="molecule type" value="Genomic_DNA"/>
</dbReference>
<accession>A0AAV0DZE6</accession>
<gene>
    <name evidence="2" type="ORF">CEPIT_LOCUS20178</name>
</gene>
<dbReference type="PANTHER" id="PTHR11926:SF774">
    <property type="entry name" value="UDP-GLYCOSYLTRANSFERASE 85A1-RELATED"/>
    <property type="match status" value="1"/>
</dbReference>
<dbReference type="AlphaFoldDB" id="A0AAV0DZE6"/>
<dbReference type="GO" id="GO:0080044">
    <property type="term" value="F:quercetin 7-O-glucosyltransferase activity"/>
    <property type="evidence" value="ECO:0007669"/>
    <property type="project" value="TreeGrafter"/>
</dbReference>
<evidence type="ECO:0000256" key="1">
    <source>
        <dbReference type="ARBA" id="ARBA00009995"/>
    </source>
</evidence>
<comment type="caution">
    <text evidence="2">The sequence shown here is derived from an EMBL/GenBank/DDBJ whole genome shotgun (WGS) entry which is preliminary data.</text>
</comment>
<reference evidence="2" key="1">
    <citation type="submission" date="2022-07" db="EMBL/GenBank/DDBJ databases">
        <authorList>
            <person name="Macas J."/>
            <person name="Novak P."/>
            <person name="Neumann P."/>
        </authorList>
    </citation>
    <scope>NUCLEOTIDE SEQUENCE</scope>
</reference>
<evidence type="ECO:0000313" key="2">
    <source>
        <dbReference type="EMBL" id="CAH9113141.1"/>
    </source>
</evidence>
<evidence type="ECO:0000313" key="3">
    <source>
        <dbReference type="Proteomes" id="UP001152523"/>
    </source>
</evidence>
<dbReference type="PANTHER" id="PTHR11926">
    <property type="entry name" value="GLUCOSYL/GLUCURONOSYL TRANSFERASES"/>
    <property type="match status" value="1"/>
</dbReference>
<dbReference type="GO" id="GO:0080043">
    <property type="term" value="F:quercetin 3-O-glucosyltransferase activity"/>
    <property type="evidence" value="ECO:0007669"/>
    <property type="project" value="TreeGrafter"/>
</dbReference>
<proteinExistence type="inferred from homology"/>
<dbReference type="SUPFAM" id="SSF53756">
    <property type="entry name" value="UDP-Glycosyltransferase/glycogen phosphorylase"/>
    <property type="match status" value="1"/>
</dbReference>
<keyword evidence="3" id="KW-1185">Reference proteome</keyword>